<evidence type="ECO:0000256" key="10">
    <source>
        <dbReference type="ARBA" id="ARBA00022842"/>
    </source>
</evidence>
<comment type="caution">
    <text evidence="21">The sequence shown here is derived from an EMBL/GenBank/DDBJ whole genome shotgun (WGS) entry which is preliminary data.</text>
</comment>
<comment type="cofactor">
    <cofactor evidence="2">
        <name>Ca(2+)</name>
        <dbReference type="ChEBI" id="CHEBI:29108"/>
    </cofactor>
</comment>
<organism evidence="21 22">
    <name type="scientific">Coniophora puteana (strain RWD-64-598)</name>
    <name type="common">Brown rot fungus</name>
    <dbReference type="NCBI Taxonomy" id="741705"/>
    <lineage>
        <taxon>Eukaryota</taxon>
        <taxon>Fungi</taxon>
        <taxon>Dikarya</taxon>
        <taxon>Basidiomycota</taxon>
        <taxon>Agaricomycotina</taxon>
        <taxon>Agaricomycetes</taxon>
        <taxon>Agaricomycetidae</taxon>
        <taxon>Boletales</taxon>
        <taxon>Coniophorineae</taxon>
        <taxon>Coniophoraceae</taxon>
        <taxon>Coniophora</taxon>
    </lineage>
</organism>
<dbReference type="Pfam" id="PF00204">
    <property type="entry name" value="DNA_gyraseB"/>
    <property type="match status" value="1"/>
</dbReference>
<feature type="compositionally biased region" description="Low complexity" evidence="18">
    <location>
        <begin position="1483"/>
        <end position="1492"/>
    </location>
</feature>
<dbReference type="InterPro" id="IPR031660">
    <property type="entry name" value="TOPRIM_C"/>
</dbReference>
<dbReference type="KEGG" id="cput:CONPUDRAFT_114400"/>
<dbReference type="InterPro" id="IPR013759">
    <property type="entry name" value="Topo_IIA_B_C"/>
</dbReference>
<dbReference type="PANTHER" id="PTHR10169">
    <property type="entry name" value="DNA TOPOISOMERASE/GYRASE"/>
    <property type="match status" value="1"/>
</dbReference>
<dbReference type="PRINTS" id="PR01158">
    <property type="entry name" value="TOPISMRASEII"/>
</dbReference>
<dbReference type="SMART" id="SM00434">
    <property type="entry name" value="TOP4c"/>
    <property type="match status" value="1"/>
</dbReference>
<comment type="cofactor">
    <cofactor evidence="3">
        <name>Mg(2+)</name>
        <dbReference type="ChEBI" id="CHEBI:18420"/>
    </cofactor>
</comment>
<feature type="compositionally biased region" description="Basic and acidic residues" evidence="18">
    <location>
        <begin position="1267"/>
        <end position="1278"/>
    </location>
</feature>
<dbReference type="Pfam" id="PF02518">
    <property type="entry name" value="HATPase_c"/>
    <property type="match status" value="1"/>
</dbReference>
<dbReference type="GO" id="GO:0000819">
    <property type="term" value="P:sister chromatid segregation"/>
    <property type="evidence" value="ECO:0007669"/>
    <property type="project" value="TreeGrafter"/>
</dbReference>
<keyword evidence="17" id="KW-0175">Coiled coil</keyword>
<dbReference type="PROSITE" id="PS52040">
    <property type="entry name" value="TOPO_IIA"/>
    <property type="match status" value="1"/>
</dbReference>
<evidence type="ECO:0000256" key="14">
    <source>
        <dbReference type="ARBA" id="ARBA00053943"/>
    </source>
</evidence>
<keyword evidence="7" id="KW-0479">Metal-binding</keyword>
<feature type="active site" description="O-(5'-phospho-DNA)-tyrosine intermediate" evidence="15">
    <location>
        <position position="864"/>
    </location>
</feature>
<dbReference type="EC" id="5.6.2.2" evidence="5 16"/>
<dbReference type="InterPro" id="IPR036890">
    <property type="entry name" value="HATPase_C_sf"/>
</dbReference>
<dbReference type="CDD" id="cd16930">
    <property type="entry name" value="HATPase_TopII-like"/>
    <property type="match status" value="1"/>
</dbReference>
<evidence type="ECO:0000256" key="17">
    <source>
        <dbReference type="SAM" id="Coils"/>
    </source>
</evidence>
<evidence type="ECO:0000256" key="4">
    <source>
        <dbReference type="ARBA" id="ARBA00011080"/>
    </source>
</evidence>
<dbReference type="InterPro" id="IPR014721">
    <property type="entry name" value="Ribsml_uS5_D2-typ_fold_subgr"/>
</dbReference>
<dbReference type="Pfam" id="PF16898">
    <property type="entry name" value="TOPRIM_C"/>
    <property type="match status" value="1"/>
</dbReference>
<dbReference type="FunFam" id="3.30.565.10:FF:000004">
    <property type="entry name" value="DNA topoisomerase 2"/>
    <property type="match status" value="1"/>
</dbReference>
<feature type="compositionally biased region" description="Basic residues" evidence="18">
    <location>
        <begin position="1526"/>
        <end position="1535"/>
    </location>
</feature>
<feature type="region of interest" description="Disordered" evidence="18">
    <location>
        <begin position="1248"/>
        <end position="1558"/>
    </location>
</feature>
<evidence type="ECO:0000256" key="15">
    <source>
        <dbReference type="PROSITE-ProRule" id="PRU01384"/>
    </source>
</evidence>
<dbReference type="FunFam" id="3.30.1490.30:FF:000001">
    <property type="entry name" value="DNA topoisomerase 2"/>
    <property type="match status" value="1"/>
</dbReference>
<dbReference type="GO" id="GO:0046872">
    <property type="term" value="F:metal ion binding"/>
    <property type="evidence" value="ECO:0007669"/>
    <property type="project" value="UniProtKB-KW"/>
</dbReference>
<evidence type="ECO:0000256" key="8">
    <source>
        <dbReference type="ARBA" id="ARBA00022741"/>
    </source>
</evidence>
<dbReference type="GO" id="GO:0000712">
    <property type="term" value="P:resolution of meiotic recombination intermediates"/>
    <property type="evidence" value="ECO:0007669"/>
    <property type="project" value="TreeGrafter"/>
</dbReference>
<evidence type="ECO:0000313" key="22">
    <source>
        <dbReference type="Proteomes" id="UP000053558"/>
    </source>
</evidence>
<accession>A0A5M3N4D2</accession>
<dbReference type="GeneID" id="19199078"/>
<evidence type="ECO:0000259" key="20">
    <source>
        <dbReference type="PROSITE" id="PS52040"/>
    </source>
</evidence>
<dbReference type="PRINTS" id="PR00418">
    <property type="entry name" value="TPI2FAMILY"/>
</dbReference>
<dbReference type="CDD" id="cd03481">
    <property type="entry name" value="TopoIIA_Trans_ScTopoIIA"/>
    <property type="match status" value="1"/>
</dbReference>
<dbReference type="InterPro" id="IPR050634">
    <property type="entry name" value="DNA_Topoisomerase_II"/>
</dbReference>
<protein>
    <recommendedName>
        <fullName evidence="6 16">DNA topoisomerase 2</fullName>
        <ecNumber evidence="5 16">5.6.2.2</ecNumber>
    </recommendedName>
</protein>
<keyword evidence="11 15" id="KW-0799">Topoisomerase</keyword>
<feature type="compositionally biased region" description="Basic residues" evidence="18">
    <location>
        <begin position="46"/>
        <end position="55"/>
    </location>
</feature>
<dbReference type="SUPFAM" id="SSF54211">
    <property type="entry name" value="Ribosomal protein S5 domain 2-like"/>
    <property type="match status" value="1"/>
</dbReference>
<feature type="domain" description="Topo IIA-type catalytic" evidence="20">
    <location>
        <begin position="774"/>
        <end position="1223"/>
    </location>
</feature>
<evidence type="ECO:0000256" key="5">
    <source>
        <dbReference type="ARBA" id="ARBA00012895"/>
    </source>
</evidence>
<feature type="region of interest" description="Disordered" evidence="18">
    <location>
        <begin position="1"/>
        <end position="94"/>
    </location>
</feature>
<evidence type="ECO:0000256" key="12">
    <source>
        <dbReference type="ARBA" id="ARBA00023125"/>
    </source>
</evidence>
<dbReference type="GO" id="GO:0003677">
    <property type="term" value="F:DNA binding"/>
    <property type="evidence" value="ECO:0007669"/>
    <property type="project" value="UniProtKB-UniRule"/>
</dbReference>
<dbReference type="InterPro" id="IPR013506">
    <property type="entry name" value="Topo_IIA_bsu_dom2"/>
</dbReference>
<gene>
    <name evidence="21" type="ORF">CONPUDRAFT_114400</name>
</gene>
<dbReference type="CDD" id="cd03365">
    <property type="entry name" value="TOPRIM_TopoIIA"/>
    <property type="match status" value="1"/>
</dbReference>
<evidence type="ECO:0000256" key="6">
    <source>
        <dbReference type="ARBA" id="ARBA00019635"/>
    </source>
</evidence>
<evidence type="ECO:0000259" key="19">
    <source>
        <dbReference type="PROSITE" id="PS50880"/>
    </source>
</evidence>
<dbReference type="Gene3D" id="3.90.199.10">
    <property type="entry name" value="Topoisomerase II, domain 5"/>
    <property type="match status" value="1"/>
</dbReference>
<keyword evidence="10" id="KW-0460">Magnesium</keyword>
<dbReference type="InterPro" id="IPR013758">
    <property type="entry name" value="Topo_IIA_A/C_ab"/>
</dbReference>
<evidence type="ECO:0000256" key="1">
    <source>
        <dbReference type="ARBA" id="ARBA00000185"/>
    </source>
</evidence>
<dbReference type="EMBL" id="JH711573">
    <property type="protein sequence ID" value="EIW86253.1"/>
    <property type="molecule type" value="Genomic_DNA"/>
</dbReference>
<name>A0A5M3N4D2_CONPW</name>
<dbReference type="InterPro" id="IPR020568">
    <property type="entry name" value="Ribosomal_Su5_D2-typ_SF"/>
</dbReference>
<feature type="compositionally biased region" description="Acidic residues" evidence="18">
    <location>
        <begin position="1541"/>
        <end position="1558"/>
    </location>
</feature>
<dbReference type="FunFam" id="3.40.50.670:FF:000001">
    <property type="entry name" value="DNA topoisomerase 2"/>
    <property type="match status" value="2"/>
</dbReference>
<dbReference type="OMA" id="TWTQDFK"/>
<dbReference type="SMART" id="SM00433">
    <property type="entry name" value="TOP2c"/>
    <property type="match status" value="1"/>
</dbReference>
<dbReference type="InterPro" id="IPR034157">
    <property type="entry name" value="TOPRIM_TopoII"/>
</dbReference>
<dbReference type="InterPro" id="IPR003594">
    <property type="entry name" value="HATPase_dom"/>
</dbReference>
<dbReference type="Gene3D" id="3.30.565.10">
    <property type="entry name" value="Histidine kinase-like ATPase, C-terminal domain"/>
    <property type="match status" value="1"/>
</dbReference>
<comment type="subunit">
    <text evidence="16">Homodimer.</text>
</comment>
<evidence type="ECO:0000256" key="16">
    <source>
        <dbReference type="RuleBase" id="RU362094"/>
    </source>
</evidence>
<reference evidence="22" key="1">
    <citation type="journal article" date="2012" name="Science">
        <title>The Paleozoic origin of enzymatic lignin decomposition reconstructed from 31 fungal genomes.</title>
        <authorList>
            <person name="Floudas D."/>
            <person name="Binder M."/>
            <person name="Riley R."/>
            <person name="Barry K."/>
            <person name="Blanchette R.A."/>
            <person name="Henrissat B."/>
            <person name="Martinez A.T."/>
            <person name="Otillar R."/>
            <person name="Spatafora J.W."/>
            <person name="Yadav J.S."/>
            <person name="Aerts A."/>
            <person name="Benoit I."/>
            <person name="Boyd A."/>
            <person name="Carlson A."/>
            <person name="Copeland A."/>
            <person name="Coutinho P.M."/>
            <person name="de Vries R.P."/>
            <person name="Ferreira P."/>
            <person name="Findley K."/>
            <person name="Foster B."/>
            <person name="Gaskell J."/>
            <person name="Glotzer D."/>
            <person name="Gorecki P."/>
            <person name="Heitman J."/>
            <person name="Hesse C."/>
            <person name="Hori C."/>
            <person name="Igarashi K."/>
            <person name="Jurgens J.A."/>
            <person name="Kallen N."/>
            <person name="Kersten P."/>
            <person name="Kohler A."/>
            <person name="Kuees U."/>
            <person name="Kumar T.K.A."/>
            <person name="Kuo A."/>
            <person name="LaButti K."/>
            <person name="Larrondo L.F."/>
            <person name="Lindquist E."/>
            <person name="Ling A."/>
            <person name="Lombard V."/>
            <person name="Lucas S."/>
            <person name="Lundell T."/>
            <person name="Martin R."/>
            <person name="McLaughlin D.J."/>
            <person name="Morgenstern I."/>
            <person name="Morin E."/>
            <person name="Murat C."/>
            <person name="Nagy L.G."/>
            <person name="Nolan M."/>
            <person name="Ohm R.A."/>
            <person name="Patyshakuliyeva A."/>
            <person name="Rokas A."/>
            <person name="Ruiz-Duenas F.J."/>
            <person name="Sabat G."/>
            <person name="Salamov A."/>
            <person name="Samejima M."/>
            <person name="Schmutz J."/>
            <person name="Slot J.C."/>
            <person name="St John F."/>
            <person name="Stenlid J."/>
            <person name="Sun H."/>
            <person name="Sun S."/>
            <person name="Syed K."/>
            <person name="Tsang A."/>
            <person name="Wiebenga A."/>
            <person name="Young D."/>
            <person name="Pisabarro A."/>
            <person name="Eastwood D.C."/>
            <person name="Martin F."/>
            <person name="Cullen D."/>
            <person name="Grigoriev I.V."/>
            <person name="Hibbett D.S."/>
        </authorList>
    </citation>
    <scope>NUCLEOTIDE SEQUENCE [LARGE SCALE GENOMIC DNA]</scope>
    <source>
        <strain evidence="22">RWD-64-598 SS2</strain>
    </source>
</reference>
<keyword evidence="8 16" id="KW-0547">Nucleotide-binding</keyword>
<dbReference type="SUPFAM" id="SSF56719">
    <property type="entry name" value="Type II DNA topoisomerase"/>
    <property type="match status" value="1"/>
</dbReference>
<comment type="function">
    <text evidence="14 16">Control of topological states of DNA by transient breakage and subsequent rejoining of DNA strands. Topoisomerase II makes double-strand breaks.</text>
</comment>
<dbReference type="FunFam" id="3.30.1360.40:FF:000003">
    <property type="entry name" value="DNA topoisomerase 2"/>
    <property type="match status" value="1"/>
</dbReference>
<dbReference type="Proteomes" id="UP000053558">
    <property type="component" value="Unassembled WGS sequence"/>
</dbReference>
<dbReference type="SUPFAM" id="SSF55874">
    <property type="entry name" value="ATPase domain of HSP90 chaperone/DNA topoisomerase II/histidine kinase"/>
    <property type="match status" value="1"/>
</dbReference>
<dbReference type="GO" id="GO:0003918">
    <property type="term" value="F:DNA topoisomerase type II (double strand cut, ATP-hydrolyzing) activity"/>
    <property type="evidence" value="ECO:0007669"/>
    <property type="project" value="UniProtKB-UniRule"/>
</dbReference>
<feature type="domain" description="Toprim" evidence="19">
    <location>
        <begin position="528"/>
        <end position="642"/>
    </location>
</feature>
<evidence type="ECO:0000256" key="2">
    <source>
        <dbReference type="ARBA" id="ARBA00001913"/>
    </source>
</evidence>
<dbReference type="PROSITE" id="PS50880">
    <property type="entry name" value="TOPRIM"/>
    <property type="match status" value="1"/>
</dbReference>
<dbReference type="Gene3D" id="3.30.230.10">
    <property type="match status" value="1"/>
</dbReference>
<dbReference type="InterPro" id="IPR018522">
    <property type="entry name" value="TopoIIA_CS"/>
</dbReference>
<keyword evidence="12 15" id="KW-0238">DNA-binding</keyword>
<keyword evidence="13 15" id="KW-0413">Isomerase</keyword>
<comment type="catalytic activity">
    <reaction evidence="1 15 16">
        <text>ATP-dependent breakage, passage and rejoining of double-stranded DNA.</text>
        <dbReference type="EC" id="5.6.2.2"/>
    </reaction>
</comment>
<feature type="coiled-coil region" evidence="17">
    <location>
        <begin position="1186"/>
        <end position="1213"/>
    </location>
</feature>
<dbReference type="Pfam" id="PF01751">
    <property type="entry name" value="Toprim"/>
    <property type="match status" value="1"/>
</dbReference>
<evidence type="ECO:0000256" key="9">
    <source>
        <dbReference type="ARBA" id="ARBA00022840"/>
    </source>
</evidence>
<dbReference type="Gene3D" id="3.40.50.670">
    <property type="match status" value="1"/>
</dbReference>
<evidence type="ECO:0000256" key="7">
    <source>
        <dbReference type="ARBA" id="ARBA00022723"/>
    </source>
</evidence>
<dbReference type="InterPro" id="IPR001154">
    <property type="entry name" value="TopoII_euk"/>
</dbReference>
<feature type="compositionally biased region" description="Basic residues" evidence="18">
    <location>
        <begin position="28"/>
        <end position="38"/>
    </location>
</feature>
<keyword evidence="9 16" id="KW-0067">ATP-binding</keyword>
<dbReference type="InterPro" id="IPR001241">
    <property type="entry name" value="Topo_IIA"/>
</dbReference>
<dbReference type="GO" id="GO:0005524">
    <property type="term" value="F:ATP binding"/>
    <property type="evidence" value="ECO:0007669"/>
    <property type="project" value="UniProtKB-UniRule"/>
</dbReference>
<comment type="similarity">
    <text evidence="4 16">Belongs to the type II topoisomerase family.</text>
</comment>
<dbReference type="PANTHER" id="PTHR10169:SF38">
    <property type="entry name" value="DNA TOPOISOMERASE 2"/>
    <property type="match status" value="1"/>
</dbReference>
<dbReference type="SMART" id="SM00387">
    <property type="entry name" value="HATPase_c"/>
    <property type="match status" value="1"/>
</dbReference>
<dbReference type="PROSITE" id="PS00177">
    <property type="entry name" value="TOPOISOMERASE_II"/>
    <property type="match status" value="1"/>
</dbReference>
<dbReference type="InterPro" id="IPR002205">
    <property type="entry name" value="Topo_IIA_dom_A"/>
</dbReference>
<dbReference type="GO" id="GO:0006265">
    <property type="term" value="P:DNA topological change"/>
    <property type="evidence" value="ECO:0007669"/>
    <property type="project" value="UniProtKB-UniRule"/>
</dbReference>
<dbReference type="Gene3D" id="3.30.1360.40">
    <property type="match status" value="1"/>
</dbReference>
<dbReference type="RefSeq" id="XP_007763136.1">
    <property type="nucleotide sequence ID" value="XM_007764946.1"/>
</dbReference>
<dbReference type="InterPro" id="IPR006171">
    <property type="entry name" value="TOPRIM_dom"/>
</dbReference>
<dbReference type="GO" id="GO:0005634">
    <property type="term" value="C:nucleus"/>
    <property type="evidence" value="ECO:0007669"/>
    <property type="project" value="TreeGrafter"/>
</dbReference>
<dbReference type="Gene3D" id="3.30.1490.30">
    <property type="match status" value="1"/>
</dbReference>
<dbReference type="OrthoDB" id="276498at2759"/>
<dbReference type="FunFam" id="3.30.230.10:FF:000008">
    <property type="entry name" value="DNA topoisomerase 2"/>
    <property type="match status" value="1"/>
</dbReference>
<feature type="compositionally biased region" description="Basic residues" evidence="18">
    <location>
        <begin position="1249"/>
        <end position="1264"/>
    </location>
</feature>
<dbReference type="FunFam" id="3.90.199.10:FF:000002">
    <property type="entry name" value="DNA topoisomerase 2"/>
    <property type="match status" value="1"/>
</dbReference>
<dbReference type="CDD" id="cd00187">
    <property type="entry name" value="TOP4c"/>
    <property type="match status" value="1"/>
</dbReference>
<dbReference type="InterPro" id="IPR013760">
    <property type="entry name" value="Topo_IIA-like_dom_sf"/>
</dbReference>
<evidence type="ECO:0000256" key="18">
    <source>
        <dbReference type="SAM" id="MobiDB-lite"/>
    </source>
</evidence>
<feature type="compositionally biased region" description="Basic and acidic residues" evidence="18">
    <location>
        <begin position="1434"/>
        <end position="1445"/>
    </location>
</feature>
<keyword evidence="22" id="KW-1185">Reference proteome</keyword>
<evidence type="ECO:0000313" key="21">
    <source>
        <dbReference type="EMBL" id="EIW86253.1"/>
    </source>
</evidence>
<sequence length="1558" mass="173360">MSSSEGENFDIDNVSGSESDGYAPAIKKTAKAPAKKATKAAAAKPAAKKAAPKKKVLVDKDDNADDSIMVSDRDSADGSSPARPVAAPLRKQKTASETYTKLTQLEHILKRPDSYIGSVESISQAMWTWDSENKRLVHREVKYVPGFFKIVDEILVNAADNKINDATMDTIKVNIDVEEGTISVHNNGKGIPIEMHSKEKMYIPELIFGHLLSSSNYDDDEKKLTGGRNGFGAKLANIYSHEFTIDTADKKTGQKYKQTWTDNMSKVGKAKITKNSRNEEYTKVSFKPDLARFGMDSIDDDALSLLKRRVYDMAGTVKDVKVFLNDERLKVKNFKQYCDMYLESATTDAAENSGGAAQVKPTILYEKINDRWEVAFAVSEGSFQQVSFANSIATIKGGTHVNLIADQLAKALITDITKKNKAASVKPAQIKNHMWIFVNSLIENPTFDSQTKETLTLPSSKFGSRPHLSEEFMKKVSKSAIVEHVLNWAKFKADQQIKKTDGTKRNRLTGLTKLADANNAGTRKADECTLILTEGDSAKALAVAGLGVVGRDNFGVFPLRGKLLNVREAKHDQIMKNEEIQNIKKIMGLQHNKEYSNITSLRYGKLMIMADQDHDGSHIKGLLINFLDHFYPSLLKIPNFLVEFVTPIVRVSKGKQRKDFFTIPEYEQWLEDTPDAHKWDSKYFKGLGTSSDADARYYFGNMRKHMIPFAATQDGDRELIDLAFSKKKADDRKEWLRQFRPGTYLDHNIDEIPYSDFINRELILFSMADNVRSIPSIADGLKPGQRKVIWGCFKRKLKKEIKVAQLVGYISEVAAYHHGEQSLMATIVNLAQDYVGSNNVNLLMPNGQFGTRDQGGKDHASARYIFTELSPLTRSLFNPADDPLLTYLKEDNDWIEPEFYMPTIPLVLVNGADGIGTGWSTTIPCFNPEDIVANLRRLMVGEEMVPMAPWWRGFKGEIKKTGENKYEVTGIARKVDDTTIEITELPVWEWTQSFKAKLEAMIGDKGEGDVKDYKEHHDNVNVHFVVTMSAKGMAKAEAQGLVEFFKLSKPMSTTNMICFNFEGKIAKYRAPEEIVEEFYPKRLAYYQKRKDHLASELQNQFEKLSNQARFVQMIVDKELSVSNRRKEEIIADLRKHNFRPFPKVVKAKAAGEFEDVVEQPDEDDEVDRAGHVTSTDYDYLLGMAIYSLTKERIQKLLQQAGEKEKELLALLERTPIGIWNEDLDGFLKAWENSCEDFRNKSLLDANGKPIKRKQTKLQHRKSVGGRKGSEGSEDEFKPTKAGAKKKAADSKPKSKPVASSSKLESDDDKPVVKKAPAARKAPKKEESDNDISLVAAPKRHMQVNSDSDDDAEVVPAPKRAAAKKPVTKVDSGDEDVSMVVAAPKRAAARKPAIKIDSDDDDDVSMAPPPPKKKPVTVDSDSEMEAPPSKGKGKAKVDSSSKRKSPDSGSEGSKPAKKKQASVTDFFGKGATPLEAAAKKAAARKASGSAPASKPAPKPKAAPAKKKKVVESDDDELGGSTSPVRTPPKRAARGKTKTYIEIESESENEDASMFVDDDD</sequence>
<dbReference type="Pfam" id="PF00521">
    <property type="entry name" value="DNA_topoisoIV"/>
    <property type="match status" value="1"/>
</dbReference>
<evidence type="ECO:0000256" key="13">
    <source>
        <dbReference type="ARBA" id="ARBA00023235"/>
    </source>
</evidence>
<proteinExistence type="inferred from homology"/>
<evidence type="ECO:0000256" key="11">
    <source>
        <dbReference type="ARBA" id="ARBA00023029"/>
    </source>
</evidence>
<dbReference type="Gene3D" id="1.10.268.10">
    <property type="entry name" value="Topoisomerase, domain 3"/>
    <property type="match status" value="1"/>
</dbReference>
<evidence type="ECO:0000256" key="3">
    <source>
        <dbReference type="ARBA" id="ARBA00001946"/>
    </source>
</evidence>
<dbReference type="InterPro" id="IPR013757">
    <property type="entry name" value="Topo_IIA_A_a_sf"/>
</dbReference>